<gene>
    <name evidence="1" type="ORF">BDM02DRAFT_3072544</name>
</gene>
<reference evidence="1" key="2">
    <citation type="journal article" date="2020" name="Nat. Commun.">
        <title>Large-scale genome sequencing of mycorrhizal fungi provides insights into the early evolution of symbiotic traits.</title>
        <authorList>
            <person name="Miyauchi S."/>
            <person name="Kiss E."/>
            <person name="Kuo A."/>
            <person name="Drula E."/>
            <person name="Kohler A."/>
            <person name="Sanchez-Garcia M."/>
            <person name="Morin E."/>
            <person name="Andreopoulos B."/>
            <person name="Barry K.W."/>
            <person name="Bonito G."/>
            <person name="Buee M."/>
            <person name="Carver A."/>
            <person name="Chen C."/>
            <person name="Cichocki N."/>
            <person name="Clum A."/>
            <person name="Culley D."/>
            <person name="Crous P.W."/>
            <person name="Fauchery L."/>
            <person name="Girlanda M."/>
            <person name="Hayes R.D."/>
            <person name="Keri Z."/>
            <person name="LaButti K."/>
            <person name="Lipzen A."/>
            <person name="Lombard V."/>
            <person name="Magnuson J."/>
            <person name="Maillard F."/>
            <person name="Murat C."/>
            <person name="Nolan M."/>
            <person name="Ohm R.A."/>
            <person name="Pangilinan J."/>
            <person name="Pereira M.F."/>
            <person name="Perotto S."/>
            <person name="Peter M."/>
            <person name="Pfister S."/>
            <person name="Riley R."/>
            <person name="Sitrit Y."/>
            <person name="Stielow J.B."/>
            <person name="Szollosi G."/>
            <person name="Zifcakova L."/>
            <person name="Stursova M."/>
            <person name="Spatafora J.W."/>
            <person name="Tedersoo L."/>
            <person name="Vaario L.M."/>
            <person name="Yamada A."/>
            <person name="Yan M."/>
            <person name="Wang P."/>
            <person name="Xu J."/>
            <person name="Bruns T."/>
            <person name="Baldrian P."/>
            <person name="Vilgalys R."/>
            <person name="Dunand C."/>
            <person name="Henrissat B."/>
            <person name="Grigoriev I.V."/>
            <person name="Hibbett D."/>
            <person name="Nagy L.G."/>
            <person name="Martin F.M."/>
        </authorList>
    </citation>
    <scope>NUCLEOTIDE SEQUENCE</scope>
    <source>
        <strain evidence="1">P2</strain>
    </source>
</reference>
<accession>A0ACB6ZER1</accession>
<proteinExistence type="predicted"/>
<feature type="non-terminal residue" evidence="1">
    <location>
        <position position="90"/>
    </location>
</feature>
<keyword evidence="2" id="KW-1185">Reference proteome</keyword>
<evidence type="ECO:0000313" key="1">
    <source>
        <dbReference type="EMBL" id="KAF9647906.1"/>
    </source>
</evidence>
<sequence length="90" mass="10107">APEILKGDGRHSKESDIFSFGMVMIEVFTGNVPFSNLATATAVTSIVFGKRPKRPSHPSLTDRLWALTQHCWKEKPQDRPQMGQVIKRLS</sequence>
<feature type="non-terminal residue" evidence="1">
    <location>
        <position position="1"/>
    </location>
</feature>
<reference evidence="1" key="1">
    <citation type="submission" date="2019-10" db="EMBL/GenBank/DDBJ databases">
        <authorList>
            <consortium name="DOE Joint Genome Institute"/>
            <person name="Kuo A."/>
            <person name="Miyauchi S."/>
            <person name="Kiss E."/>
            <person name="Drula E."/>
            <person name="Kohler A."/>
            <person name="Sanchez-Garcia M."/>
            <person name="Andreopoulos B."/>
            <person name="Barry K.W."/>
            <person name="Bonito G."/>
            <person name="Buee M."/>
            <person name="Carver A."/>
            <person name="Chen C."/>
            <person name="Cichocki N."/>
            <person name="Clum A."/>
            <person name="Culley D."/>
            <person name="Crous P.W."/>
            <person name="Fauchery L."/>
            <person name="Girlanda M."/>
            <person name="Hayes R."/>
            <person name="Keri Z."/>
            <person name="Labutti K."/>
            <person name="Lipzen A."/>
            <person name="Lombard V."/>
            <person name="Magnuson J."/>
            <person name="Maillard F."/>
            <person name="Morin E."/>
            <person name="Murat C."/>
            <person name="Nolan M."/>
            <person name="Ohm R."/>
            <person name="Pangilinan J."/>
            <person name="Pereira M."/>
            <person name="Perotto S."/>
            <person name="Peter M."/>
            <person name="Riley R."/>
            <person name="Sitrit Y."/>
            <person name="Stielow B."/>
            <person name="Szollosi G."/>
            <person name="Zifcakova L."/>
            <person name="Stursova M."/>
            <person name="Spatafora J.W."/>
            <person name="Tedersoo L."/>
            <person name="Vaario L.-M."/>
            <person name="Yamada A."/>
            <person name="Yan M."/>
            <person name="Wang P."/>
            <person name="Xu J."/>
            <person name="Bruns T."/>
            <person name="Baldrian P."/>
            <person name="Vilgalys R."/>
            <person name="Henrissat B."/>
            <person name="Grigoriev I.V."/>
            <person name="Hibbett D."/>
            <person name="Nagy L.G."/>
            <person name="Martin F.M."/>
        </authorList>
    </citation>
    <scope>NUCLEOTIDE SEQUENCE</scope>
    <source>
        <strain evidence="1">P2</strain>
    </source>
</reference>
<protein>
    <submittedName>
        <fullName evidence="1">Kinase-like protein</fullName>
    </submittedName>
</protein>
<comment type="caution">
    <text evidence="1">The sequence shown here is derived from an EMBL/GenBank/DDBJ whole genome shotgun (WGS) entry which is preliminary data.</text>
</comment>
<name>A0ACB6ZER1_THEGA</name>
<dbReference type="EMBL" id="MU118023">
    <property type="protein sequence ID" value="KAF9647906.1"/>
    <property type="molecule type" value="Genomic_DNA"/>
</dbReference>
<organism evidence="1 2">
    <name type="scientific">Thelephora ganbajun</name>
    <name type="common">Ganba fungus</name>
    <dbReference type="NCBI Taxonomy" id="370292"/>
    <lineage>
        <taxon>Eukaryota</taxon>
        <taxon>Fungi</taxon>
        <taxon>Dikarya</taxon>
        <taxon>Basidiomycota</taxon>
        <taxon>Agaricomycotina</taxon>
        <taxon>Agaricomycetes</taxon>
        <taxon>Thelephorales</taxon>
        <taxon>Thelephoraceae</taxon>
        <taxon>Thelephora</taxon>
    </lineage>
</organism>
<dbReference type="Proteomes" id="UP000886501">
    <property type="component" value="Unassembled WGS sequence"/>
</dbReference>
<evidence type="ECO:0000313" key="2">
    <source>
        <dbReference type="Proteomes" id="UP000886501"/>
    </source>
</evidence>